<evidence type="ECO:0000256" key="3">
    <source>
        <dbReference type="ARBA" id="ARBA00022692"/>
    </source>
</evidence>
<evidence type="ECO:0000256" key="2">
    <source>
        <dbReference type="ARBA" id="ARBA00010430"/>
    </source>
</evidence>
<keyword evidence="6 7" id="KW-0472">Membrane</keyword>
<evidence type="ECO:0000256" key="6">
    <source>
        <dbReference type="ARBA" id="ARBA00023136"/>
    </source>
</evidence>
<keyword evidence="9" id="KW-0328">Glycosyltransferase</keyword>
<comment type="pathway">
    <text evidence="7">Protein modification; protein glycosylation.</text>
</comment>
<protein>
    <recommendedName>
        <fullName evidence="7">Dolichol-phosphate mannosyltransferase subunit 3</fullName>
    </recommendedName>
</protein>
<keyword evidence="8" id="KW-1185">Reference proteome</keyword>
<dbReference type="GO" id="GO:0016757">
    <property type="term" value="F:glycosyltransferase activity"/>
    <property type="evidence" value="ECO:0007669"/>
    <property type="project" value="UniProtKB-KW"/>
</dbReference>
<proteinExistence type="inferred from homology"/>
<accession>A0ABM0JKN7</accession>
<comment type="subunit">
    <text evidence="7">Component of the dolichol-phosphate mannose (DPM) synthase complex.</text>
</comment>
<evidence type="ECO:0000313" key="8">
    <source>
        <dbReference type="Proteomes" id="UP000694888"/>
    </source>
</evidence>
<organism evidence="8 9">
    <name type="scientific">Aplysia californica</name>
    <name type="common">California sea hare</name>
    <dbReference type="NCBI Taxonomy" id="6500"/>
    <lineage>
        <taxon>Eukaryota</taxon>
        <taxon>Metazoa</taxon>
        <taxon>Spiralia</taxon>
        <taxon>Lophotrochozoa</taxon>
        <taxon>Mollusca</taxon>
        <taxon>Gastropoda</taxon>
        <taxon>Heterobranchia</taxon>
        <taxon>Euthyneura</taxon>
        <taxon>Tectipleura</taxon>
        <taxon>Aplysiida</taxon>
        <taxon>Aplysioidea</taxon>
        <taxon>Aplysiidae</taxon>
        <taxon>Aplysia</taxon>
    </lineage>
</organism>
<evidence type="ECO:0000256" key="5">
    <source>
        <dbReference type="ARBA" id="ARBA00022989"/>
    </source>
</evidence>
<keyword evidence="5 7" id="KW-1133">Transmembrane helix</keyword>
<comment type="subcellular location">
    <subcellularLocation>
        <location evidence="1 7">Endoplasmic reticulum membrane</location>
        <topology evidence="1 7">Multi-pass membrane protein</topology>
    </subcellularLocation>
</comment>
<dbReference type="GeneID" id="101864378"/>
<dbReference type="RefSeq" id="XP_005095947.1">
    <property type="nucleotide sequence ID" value="XM_005095890.3"/>
</dbReference>
<comment type="function">
    <text evidence="7">Stabilizer subunit of the dolichol-phosphate mannose (DPM) synthase complex; tethers catalytic subunit to the ER.</text>
</comment>
<sequence>MGLPKLYQWLLGAGSFMSVWLAYVAGYFKADLSDGMNEVILVLPLYLLMVFACFSLAVVGYRVTTFNDCVEASEELKQQVAEAKADLEAKGFKYASDWK</sequence>
<keyword evidence="4 7" id="KW-0256">Endoplasmic reticulum</keyword>
<feature type="transmembrane region" description="Helical" evidence="7">
    <location>
        <begin position="6"/>
        <end position="28"/>
    </location>
</feature>
<dbReference type="Pfam" id="PF08285">
    <property type="entry name" value="DPM3"/>
    <property type="match status" value="1"/>
</dbReference>
<dbReference type="PANTHER" id="PTHR16433:SF0">
    <property type="entry name" value="DOLICHOL-PHOSPHATE MANNOSYLTRANSFERASE SUBUNIT 3"/>
    <property type="match status" value="1"/>
</dbReference>
<evidence type="ECO:0000256" key="7">
    <source>
        <dbReference type="RuleBase" id="RU365085"/>
    </source>
</evidence>
<comment type="similarity">
    <text evidence="2 7">Belongs to the DPM3 family.</text>
</comment>
<evidence type="ECO:0000256" key="4">
    <source>
        <dbReference type="ARBA" id="ARBA00022824"/>
    </source>
</evidence>
<gene>
    <name evidence="9" type="primary">LOC101864378</name>
</gene>
<keyword evidence="9" id="KW-0808">Transferase</keyword>
<reference evidence="9" key="1">
    <citation type="submission" date="2025-08" db="UniProtKB">
        <authorList>
            <consortium name="RefSeq"/>
        </authorList>
    </citation>
    <scope>IDENTIFICATION</scope>
</reference>
<evidence type="ECO:0000256" key="1">
    <source>
        <dbReference type="ARBA" id="ARBA00004477"/>
    </source>
</evidence>
<dbReference type="Proteomes" id="UP000694888">
    <property type="component" value="Unplaced"/>
</dbReference>
<feature type="transmembrane region" description="Helical" evidence="7">
    <location>
        <begin position="40"/>
        <end position="61"/>
    </location>
</feature>
<name>A0ABM0JKN7_APLCA</name>
<dbReference type="InterPro" id="IPR013174">
    <property type="entry name" value="DPM3"/>
</dbReference>
<evidence type="ECO:0000313" key="9">
    <source>
        <dbReference type="RefSeq" id="XP_005095947.1"/>
    </source>
</evidence>
<dbReference type="PANTHER" id="PTHR16433">
    <property type="entry name" value="DOLICHOL-PHOSPHATE MANNOSYLTRANSFERASE SUBUNIT 3"/>
    <property type="match status" value="1"/>
</dbReference>
<keyword evidence="3 7" id="KW-0812">Transmembrane</keyword>